<dbReference type="RefSeq" id="WP_168881926.1">
    <property type="nucleotide sequence ID" value="NZ_JABAIL010000002.1"/>
</dbReference>
<dbReference type="AlphaFoldDB" id="A0A7X8SJ72"/>
<proteinExistence type="predicted"/>
<evidence type="ECO:0000313" key="2">
    <source>
        <dbReference type="EMBL" id="NLR91230.1"/>
    </source>
</evidence>
<keyword evidence="3" id="KW-1185">Reference proteome</keyword>
<keyword evidence="1" id="KW-0175">Coiled coil</keyword>
<sequence length="121" mass="14258">MNISSSFLVEVLKEKFTEYSQTADLVEGLKLAQVAHEGLSYDDQEELKKYIKDNKFPHLDAIIEEMERRVTLKSKLAELQQELDRLVNIQFNKDLDYDVENEINLFMDRIILLETCKMNEN</sequence>
<reference evidence="2 3" key="1">
    <citation type="submission" date="2020-04" db="EMBL/GenBank/DDBJ databases">
        <title>Flammeovirga sp. SR4, a novel species isolated from seawater.</title>
        <authorList>
            <person name="Wang X."/>
        </authorList>
    </citation>
    <scope>NUCLEOTIDE SEQUENCE [LARGE SCALE GENOMIC DNA]</scope>
    <source>
        <strain evidence="2 3">SR4</strain>
    </source>
</reference>
<dbReference type="EMBL" id="JABAIL010000002">
    <property type="protein sequence ID" value="NLR91230.1"/>
    <property type="molecule type" value="Genomic_DNA"/>
</dbReference>
<feature type="coiled-coil region" evidence="1">
    <location>
        <begin position="62"/>
        <end position="89"/>
    </location>
</feature>
<comment type="caution">
    <text evidence="2">The sequence shown here is derived from an EMBL/GenBank/DDBJ whole genome shotgun (WGS) entry which is preliminary data.</text>
</comment>
<evidence type="ECO:0000256" key="1">
    <source>
        <dbReference type="SAM" id="Coils"/>
    </source>
</evidence>
<name>A0A7X8SJ72_9BACT</name>
<organism evidence="2 3">
    <name type="scientific">Flammeovirga agarivorans</name>
    <dbReference type="NCBI Taxonomy" id="2726742"/>
    <lineage>
        <taxon>Bacteria</taxon>
        <taxon>Pseudomonadati</taxon>
        <taxon>Bacteroidota</taxon>
        <taxon>Cytophagia</taxon>
        <taxon>Cytophagales</taxon>
        <taxon>Flammeovirgaceae</taxon>
        <taxon>Flammeovirga</taxon>
    </lineage>
</organism>
<dbReference type="Proteomes" id="UP000585050">
    <property type="component" value="Unassembled WGS sequence"/>
</dbReference>
<protein>
    <submittedName>
        <fullName evidence="2">Uncharacterized protein</fullName>
    </submittedName>
</protein>
<evidence type="ECO:0000313" key="3">
    <source>
        <dbReference type="Proteomes" id="UP000585050"/>
    </source>
</evidence>
<gene>
    <name evidence="2" type="ORF">HGP29_08425</name>
</gene>
<accession>A0A7X8SJ72</accession>